<organism evidence="1 2">
    <name type="scientific">Polycladomyces abyssicola</name>
    <dbReference type="NCBI Taxonomy" id="1125966"/>
    <lineage>
        <taxon>Bacteria</taxon>
        <taxon>Bacillati</taxon>
        <taxon>Bacillota</taxon>
        <taxon>Bacilli</taxon>
        <taxon>Bacillales</taxon>
        <taxon>Thermoactinomycetaceae</taxon>
        <taxon>Polycladomyces</taxon>
    </lineage>
</organism>
<dbReference type="EMBL" id="AP024601">
    <property type="protein sequence ID" value="BCU81895.1"/>
    <property type="molecule type" value="Genomic_DNA"/>
</dbReference>
<name>A0A8D5UHA0_9BACL</name>
<protein>
    <submittedName>
        <fullName evidence="1">Uncharacterized protein</fullName>
    </submittedName>
</protein>
<accession>A0A8D5UHA0</accession>
<reference evidence="1" key="1">
    <citation type="journal article" date="2013" name="Int. J. Syst. Evol. Microbiol.">
        <title>Polycladomyces abyssicola gen. nov., sp. nov., a thermophilic filamentous bacterium isolated from hemipelagic sediment.</title>
        <authorList>
            <person name="Tsubouchi T."/>
            <person name="Shimane Y."/>
            <person name="Mori K."/>
            <person name="Usui K."/>
            <person name="Hiraki T."/>
            <person name="Tame A."/>
            <person name="Uematsu K."/>
            <person name="Maruyama T."/>
            <person name="Hatada Y."/>
        </authorList>
    </citation>
    <scope>NUCLEOTIDE SEQUENCE</scope>
    <source>
        <strain evidence="1">JIR-001</strain>
    </source>
</reference>
<dbReference type="KEGG" id="pabs:JIR001_16780"/>
<evidence type="ECO:0000313" key="2">
    <source>
        <dbReference type="Proteomes" id="UP000677436"/>
    </source>
</evidence>
<gene>
    <name evidence="1" type="ORF">JIR001_16780</name>
</gene>
<dbReference type="AlphaFoldDB" id="A0A8D5UHA0"/>
<keyword evidence="2" id="KW-1185">Reference proteome</keyword>
<sequence length="56" mass="6519">MAGRYQKESAWFFLACGPGRVLFTRLPLIRVVRTNSEPFRPHLTYINKSRLPKVAK</sequence>
<dbReference type="Proteomes" id="UP000677436">
    <property type="component" value="Chromosome"/>
</dbReference>
<evidence type="ECO:0000313" key="1">
    <source>
        <dbReference type="EMBL" id="BCU81895.1"/>
    </source>
</evidence>
<reference evidence="1" key="2">
    <citation type="journal article" date="2021" name="Microbiol. Resour. Announc.">
        <title>Complete Genome Sequence of Polycladomyces abyssicola JIR-001T, Isolated from Hemipelagic Sediment in Deep Seawater.</title>
        <authorList>
            <person name="Tsubouchi T."/>
            <person name="Kaneko Y."/>
        </authorList>
    </citation>
    <scope>NUCLEOTIDE SEQUENCE</scope>
    <source>
        <strain evidence="1">JIR-001</strain>
    </source>
</reference>
<proteinExistence type="predicted"/>